<reference evidence="1" key="1">
    <citation type="submission" date="2018-11" db="EMBL/GenBank/DDBJ databases">
        <title>The sequence and de novo assembly of Larimichthys crocea genome using PacBio and Hi-C technologies.</title>
        <authorList>
            <person name="Xu P."/>
            <person name="Chen B."/>
            <person name="Zhou Z."/>
            <person name="Ke Q."/>
            <person name="Wu Y."/>
            <person name="Bai H."/>
            <person name="Pu F."/>
        </authorList>
    </citation>
    <scope>NUCLEOTIDE SEQUENCE</scope>
    <source>
        <tissue evidence="1">Muscle</tissue>
    </source>
</reference>
<protein>
    <submittedName>
        <fullName evidence="1">Uncharacterized protein</fullName>
    </submittedName>
</protein>
<dbReference type="EMBL" id="CM011674">
    <property type="protein sequence ID" value="TMS23900.1"/>
    <property type="molecule type" value="Genomic_DNA"/>
</dbReference>
<accession>A0ACD3RWY4</accession>
<evidence type="ECO:0000313" key="1">
    <source>
        <dbReference type="EMBL" id="TMS23900.1"/>
    </source>
</evidence>
<evidence type="ECO:0000313" key="2">
    <source>
        <dbReference type="Proteomes" id="UP000793456"/>
    </source>
</evidence>
<gene>
    <name evidence="1" type="ORF">E3U43_009206</name>
</gene>
<proteinExistence type="predicted"/>
<keyword evidence="2" id="KW-1185">Reference proteome</keyword>
<comment type="caution">
    <text evidence="1">The sequence shown here is derived from an EMBL/GenBank/DDBJ whole genome shotgun (WGS) entry which is preliminary data.</text>
</comment>
<name>A0ACD3RWY4_LARCR</name>
<organism evidence="1 2">
    <name type="scientific">Larimichthys crocea</name>
    <name type="common">Large yellow croaker</name>
    <name type="synonym">Pseudosciaena crocea</name>
    <dbReference type="NCBI Taxonomy" id="215358"/>
    <lineage>
        <taxon>Eukaryota</taxon>
        <taxon>Metazoa</taxon>
        <taxon>Chordata</taxon>
        <taxon>Craniata</taxon>
        <taxon>Vertebrata</taxon>
        <taxon>Euteleostomi</taxon>
        <taxon>Actinopterygii</taxon>
        <taxon>Neopterygii</taxon>
        <taxon>Teleostei</taxon>
        <taxon>Neoteleostei</taxon>
        <taxon>Acanthomorphata</taxon>
        <taxon>Eupercaria</taxon>
        <taxon>Sciaenidae</taxon>
        <taxon>Larimichthys</taxon>
    </lineage>
</organism>
<dbReference type="Proteomes" id="UP000793456">
    <property type="component" value="Chromosome I"/>
</dbReference>
<sequence>MQRLNLVVPAMCVLRPLLLSVVIIICYFVTGPYNCVAAVKKTSCHVQDGRADCRHLSLSEIPQNLPRNLTSLDMSHNRLRAVPPVSLTPYPGLIHLDVSYNSITKVDEGLCQTLPLLQTLNIGTQ</sequence>